<accession>A0AAN8NBI3</accession>
<reference evidence="5 6" key="1">
    <citation type="submission" date="2019-10" db="EMBL/GenBank/DDBJ databases">
        <authorList>
            <person name="Palmer J.M."/>
        </authorList>
    </citation>
    <scope>NUCLEOTIDE SEQUENCE [LARGE SCALE GENOMIC DNA]</scope>
    <source>
        <strain evidence="5 6">TWF506</strain>
    </source>
</reference>
<dbReference type="SMART" id="SM00248">
    <property type="entry name" value="ANK"/>
    <property type="match status" value="4"/>
</dbReference>
<evidence type="ECO:0000256" key="4">
    <source>
        <dbReference type="SAM" id="MobiDB-lite"/>
    </source>
</evidence>
<keyword evidence="6" id="KW-1185">Reference proteome</keyword>
<gene>
    <name evidence="5" type="ORF">TWF506_003676</name>
</gene>
<evidence type="ECO:0000313" key="6">
    <source>
        <dbReference type="Proteomes" id="UP001307849"/>
    </source>
</evidence>
<comment type="caution">
    <text evidence="5">The sequence shown here is derived from an EMBL/GenBank/DDBJ whole genome shotgun (WGS) entry which is preliminary data.</text>
</comment>
<sequence length="356" mass="39850">MTRLHKIVLGIETGDLAEELEAYLGLSLINKGDRRGRTPLMWAFMRDDLDAAEILLQNGADVIKRCRHGANILNCARSVEGLDLCLKYFPASLINSFSPASGITALLSINQQLTILPESDEDTDAKNFQFTSRLIDAGADVNLGSVSGNTPLRECAARNYPRTTKLLLDCGADVNKSCRKGITAIMEAIRERADASLSIILNEPGNIKFPLKNSHGWNFLHYLAWYGSYEILELFKTVDFSGMGADTGLKIADCKEGILGCTPEELAIYRFEDEKDMKRIPESRREEWWDSFIKLLNRIREQTRISLLDEISSGTSEEQEDIERTSDPEDSSDDEEFHDCYSDAHTSPQDAAEILI</sequence>
<evidence type="ECO:0000256" key="2">
    <source>
        <dbReference type="ARBA" id="ARBA00023043"/>
    </source>
</evidence>
<evidence type="ECO:0000313" key="5">
    <source>
        <dbReference type="EMBL" id="KAK6500917.1"/>
    </source>
</evidence>
<dbReference type="InterPro" id="IPR002110">
    <property type="entry name" value="Ankyrin_rpt"/>
</dbReference>
<dbReference type="PANTHER" id="PTHR24193">
    <property type="entry name" value="ANKYRIN REPEAT PROTEIN"/>
    <property type="match status" value="1"/>
</dbReference>
<dbReference type="PROSITE" id="PS50088">
    <property type="entry name" value="ANK_REPEAT"/>
    <property type="match status" value="2"/>
</dbReference>
<dbReference type="GO" id="GO:0000976">
    <property type="term" value="F:transcription cis-regulatory region binding"/>
    <property type="evidence" value="ECO:0007669"/>
    <property type="project" value="TreeGrafter"/>
</dbReference>
<feature type="compositionally biased region" description="Acidic residues" evidence="4">
    <location>
        <begin position="328"/>
        <end position="337"/>
    </location>
</feature>
<protein>
    <recommendedName>
        <fullName evidence="7">Ankyrin</fullName>
    </recommendedName>
</protein>
<name>A0AAN8NBI3_9PEZI</name>
<feature type="repeat" description="ANK" evidence="3">
    <location>
        <begin position="35"/>
        <end position="67"/>
    </location>
</feature>
<dbReference type="Pfam" id="PF12796">
    <property type="entry name" value="Ank_2"/>
    <property type="match status" value="1"/>
</dbReference>
<dbReference type="AlphaFoldDB" id="A0AAN8NBI3"/>
<feature type="region of interest" description="Disordered" evidence="4">
    <location>
        <begin position="310"/>
        <end position="356"/>
    </location>
</feature>
<organism evidence="5 6">
    <name type="scientific">Arthrobotrys conoides</name>
    <dbReference type="NCBI Taxonomy" id="74498"/>
    <lineage>
        <taxon>Eukaryota</taxon>
        <taxon>Fungi</taxon>
        <taxon>Dikarya</taxon>
        <taxon>Ascomycota</taxon>
        <taxon>Pezizomycotina</taxon>
        <taxon>Orbiliomycetes</taxon>
        <taxon>Orbiliales</taxon>
        <taxon>Orbiliaceae</taxon>
        <taxon>Arthrobotrys</taxon>
    </lineage>
</organism>
<dbReference type="PROSITE" id="PS50297">
    <property type="entry name" value="ANK_REP_REGION"/>
    <property type="match status" value="2"/>
</dbReference>
<dbReference type="InterPro" id="IPR036770">
    <property type="entry name" value="Ankyrin_rpt-contain_sf"/>
</dbReference>
<dbReference type="GO" id="GO:0005634">
    <property type="term" value="C:nucleus"/>
    <property type="evidence" value="ECO:0007669"/>
    <property type="project" value="TreeGrafter"/>
</dbReference>
<dbReference type="GO" id="GO:0045944">
    <property type="term" value="P:positive regulation of transcription by RNA polymerase II"/>
    <property type="evidence" value="ECO:0007669"/>
    <property type="project" value="TreeGrafter"/>
</dbReference>
<dbReference type="EMBL" id="JAVHJM010000012">
    <property type="protein sequence ID" value="KAK6500917.1"/>
    <property type="molecule type" value="Genomic_DNA"/>
</dbReference>
<dbReference type="Proteomes" id="UP001307849">
    <property type="component" value="Unassembled WGS sequence"/>
</dbReference>
<dbReference type="PANTHER" id="PTHR24193:SF121">
    <property type="entry name" value="ADA2A-CONTAINING COMPLEX COMPONENT 3, ISOFORM D"/>
    <property type="match status" value="1"/>
</dbReference>
<dbReference type="SUPFAM" id="SSF48403">
    <property type="entry name" value="Ankyrin repeat"/>
    <property type="match status" value="1"/>
</dbReference>
<feature type="repeat" description="ANK" evidence="3">
    <location>
        <begin position="147"/>
        <end position="179"/>
    </location>
</feature>
<keyword evidence="1" id="KW-0677">Repeat</keyword>
<dbReference type="Pfam" id="PF00023">
    <property type="entry name" value="Ank"/>
    <property type="match status" value="1"/>
</dbReference>
<evidence type="ECO:0008006" key="7">
    <source>
        <dbReference type="Google" id="ProtNLM"/>
    </source>
</evidence>
<dbReference type="InterPro" id="IPR050663">
    <property type="entry name" value="Ankyrin-SOCS_Box"/>
</dbReference>
<proteinExistence type="predicted"/>
<evidence type="ECO:0000256" key="3">
    <source>
        <dbReference type="PROSITE-ProRule" id="PRU00023"/>
    </source>
</evidence>
<keyword evidence="2 3" id="KW-0040">ANK repeat</keyword>
<dbReference type="Gene3D" id="1.25.40.20">
    <property type="entry name" value="Ankyrin repeat-containing domain"/>
    <property type="match status" value="2"/>
</dbReference>
<evidence type="ECO:0000256" key="1">
    <source>
        <dbReference type="ARBA" id="ARBA00022737"/>
    </source>
</evidence>